<evidence type="ECO:0000259" key="5">
    <source>
        <dbReference type="PROSITE" id="PS50931"/>
    </source>
</evidence>
<dbReference type="AlphaFoldDB" id="X1AJ10"/>
<dbReference type="InterPro" id="IPR036390">
    <property type="entry name" value="WH_DNA-bd_sf"/>
</dbReference>
<proteinExistence type="inferred from homology"/>
<dbReference type="GO" id="GO:0005829">
    <property type="term" value="C:cytosol"/>
    <property type="evidence" value="ECO:0007669"/>
    <property type="project" value="TreeGrafter"/>
</dbReference>
<feature type="domain" description="HTH lysR-type" evidence="5">
    <location>
        <begin position="1"/>
        <end position="58"/>
    </location>
</feature>
<comment type="similarity">
    <text evidence="1">Belongs to the LysR transcriptional regulatory family.</text>
</comment>
<evidence type="ECO:0000256" key="1">
    <source>
        <dbReference type="ARBA" id="ARBA00009437"/>
    </source>
</evidence>
<dbReference type="FunFam" id="1.10.10.10:FF:000001">
    <property type="entry name" value="LysR family transcriptional regulator"/>
    <property type="match status" value="1"/>
</dbReference>
<keyword evidence="2" id="KW-0805">Transcription regulation</keyword>
<dbReference type="InterPro" id="IPR036388">
    <property type="entry name" value="WH-like_DNA-bd_sf"/>
</dbReference>
<evidence type="ECO:0000313" key="6">
    <source>
        <dbReference type="EMBL" id="GAG72593.1"/>
    </source>
</evidence>
<dbReference type="PROSITE" id="PS50931">
    <property type="entry name" value="HTH_LYSR"/>
    <property type="match status" value="1"/>
</dbReference>
<comment type="caution">
    <text evidence="6">The sequence shown here is derived from an EMBL/GenBank/DDBJ whole genome shotgun (WGS) entry which is preliminary data.</text>
</comment>
<reference evidence="6" key="1">
    <citation type="journal article" date="2014" name="Front. Microbiol.">
        <title>High frequency of phylogenetically diverse reductive dehalogenase-homologous genes in deep subseafloor sedimentary metagenomes.</title>
        <authorList>
            <person name="Kawai M."/>
            <person name="Futagami T."/>
            <person name="Toyoda A."/>
            <person name="Takaki Y."/>
            <person name="Nishi S."/>
            <person name="Hori S."/>
            <person name="Arai W."/>
            <person name="Tsubouchi T."/>
            <person name="Morono Y."/>
            <person name="Uchiyama I."/>
            <person name="Ito T."/>
            <person name="Fujiyama A."/>
            <person name="Inagaki F."/>
            <person name="Takami H."/>
        </authorList>
    </citation>
    <scope>NUCLEOTIDE SEQUENCE</scope>
    <source>
        <strain evidence="6">Expedition CK06-06</strain>
    </source>
</reference>
<dbReference type="Pfam" id="PF00126">
    <property type="entry name" value="HTH_1"/>
    <property type="match status" value="1"/>
</dbReference>
<evidence type="ECO:0000256" key="3">
    <source>
        <dbReference type="ARBA" id="ARBA00023125"/>
    </source>
</evidence>
<gene>
    <name evidence="6" type="ORF">S01H4_08956</name>
</gene>
<dbReference type="EMBL" id="BART01003158">
    <property type="protein sequence ID" value="GAG72593.1"/>
    <property type="molecule type" value="Genomic_DNA"/>
</dbReference>
<dbReference type="InterPro" id="IPR050950">
    <property type="entry name" value="HTH-type_LysR_regulators"/>
</dbReference>
<organism evidence="6">
    <name type="scientific">marine sediment metagenome</name>
    <dbReference type="NCBI Taxonomy" id="412755"/>
    <lineage>
        <taxon>unclassified sequences</taxon>
        <taxon>metagenomes</taxon>
        <taxon>ecological metagenomes</taxon>
    </lineage>
</organism>
<dbReference type="Gene3D" id="1.10.10.10">
    <property type="entry name" value="Winged helix-like DNA-binding domain superfamily/Winged helix DNA-binding domain"/>
    <property type="match status" value="1"/>
</dbReference>
<dbReference type="PANTHER" id="PTHR30419:SF8">
    <property type="entry name" value="NITROGEN ASSIMILATION TRANSCRIPTIONAL ACTIVATOR-RELATED"/>
    <property type="match status" value="1"/>
</dbReference>
<name>X1AJ10_9ZZZZ</name>
<keyword evidence="3" id="KW-0238">DNA-binding</keyword>
<dbReference type="SUPFAM" id="SSF46785">
    <property type="entry name" value="Winged helix' DNA-binding domain"/>
    <property type="match status" value="1"/>
</dbReference>
<dbReference type="PANTHER" id="PTHR30419">
    <property type="entry name" value="HTH-TYPE TRANSCRIPTIONAL REGULATOR YBHD"/>
    <property type="match status" value="1"/>
</dbReference>
<dbReference type="GO" id="GO:0003700">
    <property type="term" value="F:DNA-binding transcription factor activity"/>
    <property type="evidence" value="ECO:0007669"/>
    <property type="project" value="InterPro"/>
</dbReference>
<protein>
    <recommendedName>
        <fullName evidence="5">HTH lysR-type domain-containing protein</fullName>
    </recommendedName>
</protein>
<sequence>MNIIQLKSFVEIVNSKSFSKAAKKLGISQPALSMQLQALEEELGTKLLDRTTKTIKITKTGRETYKYVKKILSEHKNLLKAIRIEEEIVRGKINICG</sequence>
<keyword evidence="4" id="KW-0804">Transcription</keyword>
<accession>X1AJ10</accession>
<dbReference type="InterPro" id="IPR000847">
    <property type="entry name" value="LysR_HTH_N"/>
</dbReference>
<evidence type="ECO:0000256" key="4">
    <source>
        <dbReference type="ARBA" id="ARBA00023163"/>
    </source>
</evidence>
<evidence type="ECO:0000256" key="2">
    <source>
        <dbReference type="ARBA" id="ARBA00023015"/>
    </source>
</evidence>
<dbReference type="GO" id="GO:0003677">
    <property type="term" value="F:DNA binding"/>
    <property type="evidence" value="ECO:0007669"/>
    <property type="project" value="UniProtKB-KW"/>
</dbReference>
<dbReference type="PRINTS" id="PR00039">
    <property type="entry name" value="HTHLYSR"/>
</dbReference>
<feature type="non-terminal residue" evidence="6">
    <location>
        <position position="97"/>
    </location>
</feature>